<accession>A0AAN8Z965</accession>
<keyword evidence="7" id="KW-1185">Reference proteome</keyword>
<organism evidence="6 7">
    <name type="scientific">Dillenia turbinata</name>
    <dbReference type="NCBI Taxonomy" id="194707"/>
    <lineage>
        <taxon>Eukaryota</taxon>
        <taxon>Viridiplantae</taxon>
        <taxon>Streptophyta</taxon>
        <taxon>Embryophyta</taxon>
        <taxon>Tracheophyta</taxon>
        <taxon>Spermatophyta</taxon>
        <taxon>Magnoliopsida</taxon>
        <taxon>eudicotyledons</taxon>
        <taxon>Gunneridae</taxon>
        <taxon>Pentapetalae</taxon>
        <taxon>Dilleniales</taxon>
        <taxon>Dilleniaceae</taxon>
        <taxon>Dillenia</taxon>
    </lineage>
</organism>
<sequence length="206" mass="23446">MLGSIASQYYLSYMTVSMFASNIGPDTSLEVFLHAVSGASEYDELPERYNEALSEKIPCIVEKNRLDDLREKANLLLRVELPITDYVRDLKSVLDQSIRIIQAMVDVCANSGWLSSTFACMHLLQMIIQCAKLVRISRVSLNFTWNLWVYGLMRLLPYECCLAWLVILWNHLRGGITNLQQLVDCSERDLQGIIGSSSVSRINQVY</sequence>
<protein>
    <submittedName>
        <fullName evidence="6">Sec63 domain</fullName>
    </submittedName>
</protein>
<comment type="subcellular location">
    <subcellularLocation>
        <location evidence="1">Membrane</location>
        <topology evidence="1">Multi-pass membrane protein</topology>
    </subcellularLocation>
</comment>
<comment type="caution">
    <text evidence="6">The sequence shown here is derived from an EMBL/GenBank/DDBJ whole genome shotgun (WGS) entry which is preliminary data.</text>
</comment>
<gene>
    <name evidence="6" type="ORF">RJ641_009424</name>
</gene>
<dbReference type="PANTHER" id="PTHR24075:SF6">
    <property type="entry name" value="ACTIVATING SIGNAL COINTEGRATOR 1 COMPLEX SUBUNIT 3"/>
    <property type="match status" value="1"/>
</dbReference>
<keyword evidence="2" id="KW-0812">Transmembrane</keyword>
<dbReference type="Pfam" id="PF02889">
    <property type="entry name" value="Sec63"/>
    <property type="match status" value="1"/>
</dbReference>
<dbReference type="GO" id="GO:0016020">
    <property type="term" value="C:membrane"/>
    <property type="evidence" value="ECO:0007669"/>
    <property type="project" value="UniProtKB-SubCell"/>
</dbReference>
<evidence type="ECO:0000256" key="1">
    <source>
        <dbReference type="ARBA" id="ARBA00004141"/>
    </source>
</evidence>
<reference evidence="6 7" key="1">
    <citation type="submission" date="2023-12" db="EMBL/GenBank/DDBJ databases">
        <title>A high-quality genome assembly for Dillenia turbinata (Dilleniales).</title>
        <authorList>
            <person name="Chanderbali A."/>
        </authorList>
    </citation>
    <scope>NUCLEOTIDE SEQUENCE [LARGE SCALE GENOMIC DNA]</scope>
    <source>
        <strain evidence="6">LSX21</strain>
        <tissue evidence="6">Leaf</tissue>
    </source>
</reference>
<dbReference type="Proteomes" id="UP001370490">
    <property type="component" value="Unassembled WGS sequence"/>
</dbReference>
<feature type="domain" description="SEC63" evidence="5">
    <location>
        <begin position="1"/>
        <end position="205"/>
    </location>
</feature>
<dbReference type="GO" id="GO:0003723">
    <property type="term" value="F:RNA binding"/>
    <property type="evidence" value="ECO:0007669"/>
    <property type="project" value="TreeGrafter"/>
</dbReference>
<evidence type="ECO:0000313" key="6">
    <source>
        <dbReference type="EMBL" id="KAK6925098.1"/>
    </source>
</evidence>
<name>A0AAN8Z965_9MAGN</name>
<dbReference type="GO" id="GO:0043138">
    <property type="term" value="F:3'-5' DNA helicase activity"/>
    <property type="evidence" value="ECO:0007669"/>
    <property type="project" value="TreeGrafter"/>
</dbReference>
<evidence type="ECO:0000313" key="7">
    <source>
        <dbReference type="Proteomes" id="UP001370490"/>
    </source>
</evidence>
<dbReference type="FunFam" id="1.10.3380.10:FF:000002">
    <property type="entry name" value="Activating signal cointegrator 1 complex subunit 3"/>
    <property type="match status" value="1"/>
</dbReference>
<evidence type="ECO:0000259" key="5">
    <source>
        <dbReference type="SMART" id="SM00973"/>
    </source>
</evidence>
<evidence type="ECO:0000256" key="2">
    <source>
        <dbReference type="ARBA" id="ARBA00022692"/>
    </source>
</evidence>
<proteinExistence type="predicted"/>
<keyword evidence="4" id="KW-0472">Membrane</keyword>
<keyword evidence="3" id="KW-1133">Transmembrane helix</keyword>
<dbReference type="AlphaFoldDB" id="A0AAN8Z965"/>
<dbReference type="SUPFAM" id="SSF158702">
    <property type="entry name" value="Sec63 N-terminal domain-like"/>
    <property type="match status" value="1"/>
</dbReference>
<evidence type="ECO:0000256" key="4">
    <source>
        <dbReference type="ARBA" id="ARBA00023136"/>
    </source>
</evidence>
<dbReference type="PANTHER" id="PTHR24075">
    <property type="entry name" value="SEC63 DOMAIN-CONTAINING"/>
    <property type="match status" value="1"/>
</dbReference>
<dbReference type="GO" id="GO:0005634">
    <property type="term" value="C:nucleus"/>
    <property type="evidence" value="ECO:0007669"/>
    <property type="project" value="TreeGrafter"/>
</dbReference>
<dbReference type="InterPro" id="IPR004179">
    <property type="entry name" value="Sec63-dom"/>
</dbReference>
<dbReference type="SMART" id="SM00973">
    <property type="entry name" value="Sec63"/>
    <property type="match status" value="1"/>
</dbReference>
<dbReference type="Gene3D" id="1.10.3380.10">
    <property type="entry name" value="Sec63 N-terminal domain-like domain"/>
    <property type="match status" value="1"/>
</dbReference>
<dbReference type="EMBL" id="JBAMMX010000016">
    <property type="protein sequence ID" value="KAK6925098.1"/>
    <property type="molecule type" value="Genomic_DNA"/>
</dbReference>
<evidence type="ECO:0000256" key="3">
    <source>
        <dbReference type="ARBA" id="ARBA00022989"/>
    </source>
</evidence>